<comment type="pathway">
    <text evidence="1">Amino-acid degradation; L-arginine degradation via ADI pathway; carbamoyl phosphate from L-arginine: step 1/2.</text>
</comment>
<name>A0ABV6LFW6_9SPHI</name>
<dbReference type="PANTHER" id="PTHR47271:SF2">
    <property type="entry name" value="ARGININE DEIMINASE"/>
    <property type="match status" value="1"/>
</dbReference>
<dbReference type="PRINTS" id="PR01466">
    <property type="entry name" value="ARGDEIMINASE"/>
</dbReference>
<dbReference type="InterPro" id="IPR003876">
    <property type="entry name" value="Arg_deiminase"/>
</dbReference>
<evidence type="ECO:0000313" key="6">
    <source>
        <dbReference type="EMBL" id="MFC0518365.1"/>
    </source>
</evidence>
<comment type="similarity">
    <text evidence="2">Belongs to the arginine deiminase family.</text>
</comment>
<dbReference type="EMBL" id="JBHLTS010000078">
    <property type="protein sequence ID" value="MFC0518365.1"/>
    <property type="molecule type" value="Genomic_DNA"/>
</dbReference>
<dbReference type="Gene3D" id="3.75.10.10">
    <property type="entry name" value="L-arginine/glycine Amidinotransferase, Chain A"/>
    <property type="match status" value="1"/>
</dbReference>
<dbReference type="SUPFAM" id="SSF55909">
    <property type="entry name" value="Pentein"/>
    <property type="match status" value="1"/>
</dbReference>
<keyword evidence="4" id="KW-0378">Hydrolase</keyword>
<dbReference type="Proteomes" id="UP001589828">
    <property type="component" value="Unassembled WGS sequence"/>
</dbReference>
<evidence type="ECO:0000256" key="4">
    <source>
        <dbReference type="ARBA" id="ARBA00022801"/>
    </source>
</evidence>
<gene>
    <name evidence="6" type="ORF">ACFFGT_29395</name>
</gene>
<evidence type="ECO:0000256" key="2">
    <source>
        <dbReference type="ARBA" id="ARBA00010206"/>
    </source>
</evidence>
<reference evidence="6 7" key="1">
    <citation type="submission" date="2024-09" db="EMBL/GenBank/DDBJ databases">
        <authorList>
            <person name="Sun Q."/>
            <person name="Mori K."/>
        </authorList>
    </citation>
    <scope>NUCLEOTIDE SEQUENCE [LARGE SCALE GENOMIC DNA]</scope>
    <source>
        <strain evidence="6 7">NCAIM B.02415</strain>
    </source>
</reference>
<dbReference type="EC" id="3.5.3.6" evidence="3"/>
<dbReference type="Pfam" id="PF02274">
    <property type="entry name" value="ADI"/>
    <property type="match status" value="1"/>
</dbReference>
<organism evidence="6 7">
    <name type="scientific">Mucilaginibacter angelicae</name>
    <dbReference type="NCBI Taxonomy" id="869718"/>
    <lineage>
        <taxon>Bacteria</taxon>
        <taxon>Pseudomonadati</taxon>
        <taxon>Bacteroidota</taxon>
        <taxon>Sphingobacteriia</taxon>
        <taxon>Sphingobacteriales</taxon>
        <taxon>Sphingobacteriaceae</taxon>
        <taxon>Mucilaginibacter</taxon>
    </lineage>
</organism>
<evidence type="ECO:0000313" key="7">
    <source>
        <dbReference type="Proteomes" id="UP001589828"/>
    </source>
</evidence>
<evidence type="ECO:0000256" key="3">
    <source>
        <dbReference type="ARBA" id="ARBA00012171"/>
    </source>
</evidence>
<protein>
    <recommendedName>
        <fullName evidence="3">arginine deiminase</fullName>
        <ecNumber evidence="3">3.5.3.6</ecNumber>
    </recommendedName>
</protein>
<accession>A0ABV6LFW6</accession>
<sequence length="484" mass="55365">MTLTNSDFKIDVTSEIGTLRTLLIHSPDSGLGKVVPSKAQDWLFEDIIHLDTVRRNEYDYYVKLLLYFLDPDKIKGKLHQIDEESTRRSFFKPDNAGFHSSEKVIEIQTLLADILQQPDIRKKLVASVCAVESCNYRLQQQLTDTNPVELAKIFISGSLTTEEMIFAPIPNLIFSRDLGIAVNNHMLLNKPAKKARFRETLLMRYIFFNHPLFEAYRDNILEIPETAQHFLRPGEESEGRTTLEGGDVMMVSPDHLVIGCSERTSVSGANEAIRLLFDNNVVKKVTIVKIPNKRDYMHIDTVFTQVRRDTWVLLRSLAVAEAPIEEREPISWFADKKQKERTEIVQFEKDKKPRLFGCIEDLLADISENDLKSSVKTKFIYSGNNTFPFDAREQWTDSCNLLALKEGVVVGYDRNDKTVEAFKEGGFNVIRVAELLQKFENNELDPQNLTDTLILMPSAELSRARGGFHCMSMPILRDNVLNLD</sequence>
<proteinExistence type="inferred from homology"/>
<dbReference type="RefSeq" id="WP_377026087.1">
    <property type="nucleotide sequence ID" value="NZ_JBHLTS010000078.1"/>
</dbReference>
<dbReference type="PANTHER" id="PTHR47271">
    <property type="entry name" value="ARGININE DEIMINASE"/>
    <property type="match status" value="1"/>
</dbReference>
<comment type="catalytic activity">
    <reaction evidence="5">
        <text>L-arginine + H2O = L-citrulline + NH4(+)</text>
        <dbReference type="Rhea" id="RHEA:19597"/>
        <dbReference type="ChEBI" id="CHEBI:15377"/>
        <dbReference type="ChEBI" id="CHEBI:28938"/>
        <dbReference type="ChEBI" id="CHEBI:32682"/>
        <dbReference type="ChEBI" id="CHEBI:57743"/>
        <dbReference type="EC" id="3.5.3.6"/>
    </reaction>
</comment>
<keyword evidence="7" id="KW-1185">Reference proteome</keyword>
<evidence type="ECO:0000256" key="5">
    <source>
        <dbReference type="ARBA" id="ARBA00049429"/>
    </source>
</evidence>
<evidence type="ECO:0000256" key="1">
    <source>
        <dbReference type="ARBA" id="ARBA00005213"/>
    </source>
</evidence>
<comment type="caution">
    <text evidence="6">The sequence shown here is derived from an EMBL/GenBank/DDBJ whole genome shotgun (WGS) entry which is preliminary data.</text>
</comment>